<organism evidence="1 2">
    <name type="scientific">Lacticaseibacillus rhamnosus (strain ATCC 53103 / LMG 18243 / GG)</name>
    <name type="common">Lactobacillus rhamnosus</name>
    <dbReference type="NCBI Taxonomy" id="568703"/>
    <lineage>
        <taxon>Bacteria</taxon>
        <taxon>Bacillati</taxon>
        <taxon>Bacillota</taxon>
        <taxon>Bacilli</taxon>
        <taxon>Lactobacillales</taxon>
        <taxon>Lactobacillaceae</taxon>
        <taxon>Lacticaseibacillus</taxon>
    </lineage>
</organism>
<accession>A0A7S7FQ55</accession>
<dbReference type="EMBL" id="AP011548">
    <property type="protein sequence ID" value="BAI42537.1"/>
    <property type="molecule type" value="Genomic_DNA"/>
</dbReference>
<evidence type="ECO:0000313" key="1">
    <source>
        <dbReference type="EMBL" id="BAI42537.1"/>
    </source>
</evidence>
<dbReference type="KEGG" id="lrh:LGG_02091"/>
<evidence type="ECO:0000313" key="2">
    <source>
        <dbReference type="Proteomes" id="UP000002067"/>
    </source>
</evidence>
<dbReference type="KEGG" id="lrg:LRHM_2010"/>
<proteinExistence type="predicted"/>
<protein>
    <submittedName>
        <fullName evidence="1">Uncharacterized protein</fullName>
    </submittedName>
</protein>
<sequence length="268" mass="32068">MSAIDTINRVINMVSLVILLIYIVKVYRQVRSLDFLDYFVMYLKHRQTIYAEMQRNPQLRQKQLLSLFVSLMILTFWVIGSFEKLLTAWNLGNFINALMTLWLFAFFIYQTWQTKYLNEQNRYLSLGNRYQRKHFDDVMAIFRRKLVAWVPVNDEDERELARFRRLYAWVKEQARRDRKAAMLSDDMYALFDDQLLLRDDGEPLTNREKRLLSYYVGYWDAGPYNDYSLSMIEDMDERERRITSKVLNVVMTVTAAGLVLLAIRQIVG</sequence>
<name>A0A7S7FQ55_LACRG</name>
<gene>
    <name evidence="1" type="ordered locus">LRHM_2010</name>
</gene>
<dbReference type="RefSeq" id="WP_014569892.1">
    <property type="nucleotide sequence ID" value="NC_013198.1"/>
</dbReference>
<reference evidence="1 2" key="1">
    <citation type="journal article" date="2009" name="J. Bacteriol.">
        <title>Complete genome sequence of the probiotic Lactobacillus rhamnosus ATCC 53103.</title>
        <authorList>
            <person name="Morita H."/>
            <person name="Toh H."/>
            <person name="Oshima K."/>
            <person name="Murakami M."/>
            <person name="Taylor T.D."/>
            <person name="Igimi S."/>
            <person name="Hattori M."/>
        </authorList>
    </citation>
    <scope>NUCLEOTIDE SEQUENCE [LARGE SCALE GENOMIC DNA]</scope>
    <source>
        <strain evidence="2">ATCC 53103 / LMG 18243 / GG [Tokyo]</strain>
    </source>
</reference>
<dbReference type="AlphaFoldDB" id="A0A7S7FQ55"/>
<dbReference type="Proteomes" id="UP000002067">
    <property type="component" value="Chromosome"/>
</dbReference>